<dbReference type="CDD" id="cd19170">
    <property type="entry name" value="SET_KMT2A_2B"/>
    <property type="match status" value="1"/>
</dbReference>
<keyword evidence="2" id="KW-0808">Transferase</keyword>
<dbReference type="GO" id="GO:0003677">
    <property type="term" value="F:DNA binding"/>
    <property type="evidence" value="ECO:0007669"/>
    <property type="project" value="UniProtKB-KW"/>
</dbReference>
<dbReference type="InterPro" id="IPR001214">
    <property type="entry name" value="SET_dom"/>
</dbReference>
<dbReference type="EMBL" id="BPLQ01013493">
    <property type="protein sequence ID" value="GIY72484.1"/>
    <property type="molecule type" value="Genomic_DNA"/>
</dbReference>
<dbReference type="Pfam" id="PF00856">
    <property type="entry name" value="SET"/>
    <property type="match status" value="1"/>
</dbReference>
<keyword evidence="5" id="KW-0103">Bromodomain</keyword>
<dbReference type="InterPro" id="IPR003616">
    <property type="entry name" value="Post-SET_dom"/>
</dbReference>
<dbReference type="PROSITE" id="PS51543">
    <property type="entry name" value="FYRC"/>
    <property type="match status" value="1"/>
</dbReference>
<feature type="region of interest" description="Disordered" evidence="8">
    <location>
        <begin position="333"/>
        <end position="356"/>
    </location>
</feature>
<feature type="domain" description="Post-SET" evidence="10">
    <location>
        <begin position="836"/>
        <end position="852"/>
    </location>
</feature>
<dbReference type="GO" id="GO:0042800">
    <property type="term" value="F:histone H3K4 methyltransferase activity"/>
    <property type="evidence" value="ECO:0007669"/>
    <property type="project" value="TreeGrafter"/>
</dbReference>
<evidence type="ECO:0000259" key="9">
    <source>
        <dbReference type="PROSITE" id="PS50280"/>
    </source>
</evidence>
<evidence type="ECO:0000256" key="3">
    <source>
        <dbReference type="ARBA" id="ARBA00022691"/>
    </source>
</evidence>
<feature type="domain" description="SET" evidence="9">
    <location>
        <begin position="714"/>
        <end position="830"/>
    </location>
</feature>
<evidence type="ECO:0000256" key="5">
    <source>
        <dbReference type="ARBA" id="ARBA00023117"/>
    </source>
</evidence>
<dbReference type="InterPro" id="IPR046341">
    <property type="entry name" value="SET_dom_sf"/>
</dbReference>
<dbReference type="SMART" id="SM00317">
    <property type="entry name" value="SET"/>
    <property type="match status" value="1"/>
</dbReference>
<evidence type="ECO:0000256" key="4">
    <source>
        <dbReference type="ARBA" id="ARBA00023015"/>
    </source>
</evidence>
<name>A0AAV4VSB5_9ARAC</name>
<feature type="compositionally biased region" description="Basic and acidic residues" evidence="8">
    <location>
        <begin position="391"/>
        <end position="406"/>
    </location>
</feature>
<protein>
    <recommendedName>
        <fullName evidence="13">Histone-lysine N-methyltransferase</fullName>
    </recommendedName>
</protein>
<dbReference type="PANTHER" id="PTHR45838:SF4">
    <property type="entry name" value="HISTONE-LYSINE N-METHYLTRANSFERASE TRITHORAX"/>
    <property type="match status" value="1"/>
</dbReference>
<dbReference type="FunFam" id="2.170.270.10:FF:000004">
    <property type="entry name" value="Histone-lysine N-methyltransferase"/>
    <property type="match status" value="1"/>
</dbReference>
<feature type="region of interest" description="Disordered" evidence="8">
    <location>
        <begin position="390"/>
        <end position="413"/>
    </location>
</feature>
<gene>
    <name evidence="11" type="primary">Kmt2a</name>
    <name evidence="11" type="ORF">CDAR_593241</name>
</gene>
<evidence type="ECO:0008006" key="13">
    <source>
        <dbReference type="Google" id="ProtNLM"/>
    </source>
</evidence>
<keyword evidence="7" id="KW-0804">Transcription</keyword>
<feature type="region of interest" description="Disordered" evidence="8">
    <location>
        <begin position="476"/>
        <end position="507"/>
    </location>
</feature>
<dbReference type="Pfam" id="PF05965">
    <property type="entry name" value="FYRC"/>
    <property type="match status" value="1"/>
</dbReference>
<dbReference type="Proteomes" id="UP001054837">
    <property type="component" value="Unassembled WGS sequence"/>
</dbReference>
<evidence type="ECO:0000259" key="10">
    <source>
        <dbReference type="PROSITE" id="PS50868"/>
    </source>
</evidence>
<dbReference type="SUPFAM" id="SSF82199">
    <property type="entry name" value="SET domain"/>
    <property type="match status" value="1"/>
</dbReference>
<comment type="caution">
    <text evidence="11">The sequence shown here is derived from an EMBL/GenBank/DDBJ whole genome shotgun (WGS) entry which is preliminary data.</text>
</comment>
<dbReference type="InterPro" id="IPR047219">
    <property type="entry name" value="KMT2A_2B_SET"/>
</dbReference>
<dbReference type="Gene3D" id="3.30.160.360">
    <property type="match status" value="1"/>
</dbReference>
<reference evidence="11 12" key="1">
    <citation type="submission" date="2021-06" db="EMBL/GenBank/DDBJ databases">
        <title>Caerostris darwini draft genome.</title>
        <authorList>
            <person name="Kono N."/>
            <person name="Arakawa K."/>
        </authorList>
    </citation>
    <scope>NUCLEOTIDE SEQUENCE [LARGE SCALE GENOMIC DNA]</scope>
</reference>
<keyword evidence="6" id="KW-0238">DNA-binding</keyword>
<accession>A0AAV4VSB5</accession>
<dbReference type="PROSITE" id="PS50280">
    <property type="entry name" value="SET"/>
    <property type="match status" value="1"/>
</dbReference>
<dbReference type="Gene3D" id="2.170.270.10">
    <property type="entry name" value="SET domain"/>
    <property type="match status" value="1"/>
</dbReference>
<evidence type="ECO:0000256" key="8">
    <source>
        <dbReference type="SAM" id="MobiDB-lite"/>
    </source>
</evidence>
<dbReference type="PANTHER" id="PTHR45838">
    <property type="entry name" value="HISTONE-LYSINE-N-METHYLTRANSFERASE 2 KMT2 FAMILY MEMBER"/>
    <property type="match status" value="1"/>
</dbReference>
<evidence type="ECO:0000313" key="12">
    <source>
        <dbReference type="Proteomes" id="UP001054837"/>
    </source>
</evidence>
<feature type="compositionally biased region" description="Low complexity" evidence="8">
    <location>
        <begin position="345"/>
        <end position="356"/>
    </location>
</feature>
<proteinExistence type="predicted"/>
<dbReference type="GO" id="GO:0045893">
    <property type="term" value="P:positive regulation of DNA-templated transcription"/>
    <property type="evidence" value="ECO:0007669"/>
    <property type="project" value="TreeGrafter"/>
</dbReference>
<dbReference type="SMART" id="SM00542">
    <property type="entry name" value="FYRC"/>
    <property type="match status" value="1"/>
</dbReference>
<dbReference type="SMART" id="SM00508">
    <property type="entry name" value="PostSET"/>
    <property type="match status" value="1"/>
</dbReference>
<keyword evidence="4" id="KW-0805">Transcription regulation</keyword>
<organism evidence="11 12">
    <name type="scientific">Caerostris darwini</name>
    <dbReference type="NCBI Taxonomy" id="1538125"/>
    <lineage>
        <taxon>Eukaryota</taxon>
        <taxon>Metazoa</taxon>
        <taxon>Ecdysozoa</taxon>
        <taxon>Arthropoda</taxon>
        <taxon>Chelicerata</taxon>
        <taxon>Arachnida</taxon>
        <taxon>Araneae</taxon>
        <taxon>Araneomorphae</taxon>
        <taxon>Entelegynae</taxon>
        <taxon>Araneoidea</taxon>
        <taxon>Araneidae</taxon>
        <taxon>Caerostris</taxon>
    </lineage>
</organism>
<dbReference type="AlphaFoldDB" id="A0AAV4VSB5"/>
<evidence type="ECO:0000256" key="7">
    <source>
        <dbReference type="ARBA" id="ARBA00023163"/>
    </source>
</evidence>
<keyword evidence="1" id="KW-0489">Methyltransferase</keyword>
<dbReference type="GO" id="GO:0035097">
    <property type="term" value="C:histone methyltransferase complex"/>
    <property type="evidence" value="ECO:0007669"/>
    <property type="project" value="TreeGrafter"/>
</dbReference>
<keyword evidence="12" id="KW-1185">Reference proteome</keyword>
<dbReference type="GO" id="GO:0032259">
    <property type="term" value="P:methylation"/>
    <property type="evidence" value="ECO:0007669"/>
    <property type="project" value="UniProtKB-KW"/>
</dbReference>
<keyword evidence="3" id="KW-0949">S-adenosyl-L-methionine</keyword>
<dbReference type="PROSITE" id="PS50868">
    <property type="entry name" value="POST_SET"/>
    <property type="match status" value="1"/>
</dbReference>
<evidence type="ECO:0000256" key="6">
    <source>
        <dbReference type="ARBA" id="ARBA00023125"/>
    </source>
</evidence>
<evidence type="ECO:0000313" key="11">
    <source>
        <dbReference type="EMBL" id="GIY72484.1"/>
    </source>
</evidence>
<dbReference type="InterPro" id="IPR003889">
    <property type="entry name" value="FYrich_C"/>
</dbReference>
<evidence type="ECO:0000256" key="2">
    <source>
        <dbReference type="ARBA" id="ARBA00022679"/>
    </source>
</evidence>
<evidence type="ECO:0000256" key="1">
    <source>
        <dbReference type="ARBA" id="ARBA00022603"/>
    </source>
</evidence>
<sequence>MTPRERIIISPQQTLNSPVNINCNSVNPQNVMSNITLDMNNISLVPDNVTNVFNCGYNTAICNNAPDRLMPMPCNTLIIPPTPATVQQSNPLLSQIALPQSNFLQPSIDLNPNSQLSYVGSITITNNETMSLAVNVPDQVVPIYPQQDLNFGVISNPIQMHQPTEIHLSTMNVQHISVQSSFSGNPVNQLVFPQQSMPYPQSQVIFVEDPATHHLPQTQQPSNYVFQVPAEQAQNCAYTTYVPQQDMQPQFINQFAYQSNTHQISNQQVGNVYQHDAQIIQQPPGRLLQQTQSASSLNSSSINIPMNSRNILPKNAIPTVQFQAKQATQLFQSTVTPSPTPPDLSNRSSPASDISSSSKSCVSAITVSPNSNIVDFLKKAAEQMLSIKTNKTKDNKSEPEVPEKKTRFAHTRKVAARRAEKLKLKKAIMNGNTSQTGQMHPNSVKLNIIKPAFSIPFVKIPAPTLSTNVLPTKSEQILPPKPVSNNNSDELEKENETTMPTLQPEIPTTVGKSSNIYCYDDEDSEEDSPLLKLHMRQLELEDKEDSFPKDKPYLMYEIDSEDGLHVRSRSLRDAWMKIYDELQDARISAHMKQIVLAPEDVNGLHMLGLDNPALMYLLEQLPGTESCPDYEFLFHQPTKVEIPENSTGCARSEGFYGRKECDMFNFLASEHRNRPLFLPPEDDEEVIQKSSRRAANFDLPIAMRFRFLKTVARETVGVYRSSIHGRGLFCKRNIDPGELVIEYAGEVIRSVLTDKRERIYQSKGIGCYMFRIDDDEVVDATMHGNAARFINHSCEPNCFSKVITVDGKKHIVIFALRRIIKGEELTYDYKFPFEDEKIPCHCNSRRCRKYLN</sequence>